<feature type="coiled-coil region" evidence="1">
    <location>
        <begin position="23"/>
        <end position="50"/>
    </location>
</feature>
<dbReference type="Proteomes" id="UP000441523">
    <property type="component" value="Unassembled WGS sequence"/>
</dbReference>
<feature type="region of interest" description="Disordered" evidence="2">
    <location>
        <begin position="150"/>
        <end position="169"/>
    </location>
</feature>
<sequence>MKMPKLAKDLASLVGIARKETDSAKIEAALVEARSQIEVATREREAVEAAYRDGLLDSPQAELEKRLAEKAAATVRLDQAEALVAALVQRLGMARAAEDRARRKAIHDDARQKCDAIRARLPQEYQHHAGALRTLLRDLAEAEVARQHAEREAPEFEFIPSPEDEVRSGNGVPEEIILQETVRLWVIDGRVEPLTEDAQEKVQRNSNNPERGSYTPPRSDHMYGSNGTFHCTLRTFTRSTYREGISGVALDRLYAYVSLPALHVYGDAYCTPEHYRGADTALAHLGGDLRPDPKIERKVCERLELVPVVPRHEGNVTALRGAA</sequence>
<feature type="region of interest" description="Disordered" evidence="2">
    <location>
        <begin position="196"/>
        <end position="223"/>
    </location>
</feature>
<name>A0A6N6MK19_9HYPH</name>
<organism evidence="3 4">
    <name type="scientific">Methylobacterium planeticum</name>
    <dbReference type="NCBI Taxonomy" id="2615211"/>
    <lineage>
        <taxon>Bacteria</taxon>
        <taxon>Pseudomonadati</taxon>
        <taxon>Pseudomonadota</taxon>
        <taxon>Alphaproteobacteria</taxon>
        <taxon>Hyphomicrobiales</taxon>
        <taxon>Methylobacteriaceae</taxon>
        <taxon>Methylobacterium</taxon>
    </lineage>
</organism>
<proteinExistence type="predicted"/>
<reference evidence="3 4" key="1">
    <citation type="submission" date="2019-09" db="EMBL/GenBank/DDBJ databases">
        <title>YIM 132548 draft genome.</title>
        <authorList>
            <person name="Jiang L."/>
        </authorList>
    </citation>
    <scope>NUCLEOTIDE SEQUENCE [LARGE SCALE GENOMIC DNA]</scope>
    <source>
        <strain evidence="3 4">YIM 132548</strain>
    </source>
</reference>
<keyword evidence="1" id="KW-0175">Coiled coil</keyword>
<accession>A0A6N6MK19</accession>
<evidence type="ECO:0000256" key="2">
    <source>
        <dbReference type="SAM" id="MobiDB-lite"/>
    </source>
</evidence>
<protein>
    <submittedName>
        <fullName evidence="3">Uncharacterized protein</fullName>
    </submittedName>
</protein>
<gene>
    <name evidence="3" type="ORF">F6X51_19550</name>
</gene>
<keyword evidence="4" id="KW-1185">Reference proteome</keyword>
<comment type="caution">
    <text evidence="3">The sequence shown here is derived from an EMBL/GenBank/DDBJ whole genome shotgun (WGS) entry which is preliminary data.</text>
</comment>
<dbReference type="EMBL" id="VZZJ01000019">
    <property type="protein sequence ID" value="KAB1071510.1"/>
    <property type="molecule type" value="Genomic_DNA"/>
</dbReference>
<evidence type="ECO:0000313" key="4">
    <source>
        <dbReference type="Proteomes" id="UP000441523"/>
    </source>
</evidence>
<evidence type="ECO:0000256" key="1">
    <source>
        <dbReference type="SAM" id="Coils"/>
    </source>
</evidence>
<dbReference type="AlphaFoldDB" id="A0A6N6MK19"/>
<evidence type="ECO:0000313" key="3">
    <source>
        <dbReference type="EMBL" id="KAB1071510.1"/>
    </source>
</evidence>